<evidence type="ECO:0000256" key="3">
    <source>
        <dbReference type="SAM" id="Phobius"/>
    </source>
</evidence>
<dbReference type="PANTHER" id="PTHR37042:SF4">
    <property type="entry name" value="OUTER MEMBRANE PROTEIN RV1973"/>
    <property type="match status" value="1"/>
</dbReference>
<accession>A0ABV8HT57</accession>
<evidence type="ECO:0000256" key="2">
    <source>
        <dbReference type="ARBA" id="ARBA00023136"/>
    </source>
</evidence>
<comment type="caution">
    <text evidence="4">The sequence shown here is derived from an EMBL/GenBank/DDBJ whole genome shotgun (WGS) entry which is preliminary data.</text>
</comment>
<sequence length="174" mass="18091">MIPSALLRRRTALAWGTAWVVAVVLCALSAWSYADARGDSTLAYAKARDSVLAAGQRGIVRLNTVDAAHPDRDLGAWLDATTGPLHEQLSRTHAADAASLKESGTRTRGAVTDAAVTELDTRAGTAKVIATVQVTVTPRAGTATTDRKRFEAGLARTGGGWKLTALTAVPLGAS</sequence>
<dbReference type="PANTHER" id="PTHR37042">
    <property type="entry name" value="OUTER MEMBRANE PROTEIN RV1973"/>
    <property type="match status" value="1"/>
</dbReference>
<feature type="transmembrane region" description="Helical" evidence="3">
    <location>
        <begin position="12"/>
        <end position="34"/>
    </location>
</feature>
<proteinExistence type="predicted"/>
<dbReference type="EMBL" id="JBHSBB010000022">
    <property type="protein sequence ID" value="MFC4035258.1"/>
    <property type="molecule type" value="Genomic_DNA"/>
</dbReference>
<organism evidence="4 5">
    <name type="scientific">Streptomyces polygonati</name>
    <dbReference type="NCBI Taxonomy" id="1617087"/>
    <lineage>
        <taxon>Bacteria</taxon>
        <taxon>Bacillati</taxon>
        <taxon>Actinomycetota</taxon>
        <taxon>Actinomycetes</taxon>
        <taxon>Kitasatosporales</taxon>
        <taxon>Streptomycetaceae</taxon>
        <taxon>Streptomyces</taxon>
    </lineage>
</organism>
<dbReference type="RefSeq" id="WP_386434896.1">
    <property type="nucleotide sequence ID" value="NZ_JBHSBB010000022.1"/>
</dbReference>
<evidence type="ECO:0000313" key="5">
    <source>
        <dbReference type="Proteomes" id="UP001595765"/>
    </source>
</evidence>
<dbReference type="SUPFAM" id="SSF54427">
    <property type="entry name" value="NTF2-like"/>
    <property type="match status" value="1"/>
</dbReference>
<keyword evidence="3" id="KW-0812">Transmembrane</keyword>
<comment type="subcellular location">
    <subcellularLocation>
        <location evidence="1">Membrane</location>
    </subcellularLocation>
</comment>
<keyword evidence="5" id="KW-1185">Reference proteome</keyword>
<dbReference type="InterPro" id="IPR032710">
    <property type="entry name" value="NTF2-like_dom_sf"/>
</dbReference>
<keyword evidence="2 3" id="KW-0472">Membrane</keyword>
<evidence type="ECO:0000313" key="4">
    <source>
        <dbReference type="EMBL" id="MFC4035258.1"/>
    </source>
</evidence>
<gene>
    <name evidence="4" type="ORF">ACFO3J_27860</name>
</gene>
<evidence type="ECO:0000256" key="1">
    <source>
        <dbReference type="ARBA" id="ARBA00004370"/>
    </source>
</evidence>
<dbReference type="Proteomes" id="UP001595765">
    <property type="component" value="Unassembled WGS sequence"/>
</dbReference>
<name>A0ABV8HT57_9ACTN</name>
<protein>
    <recommendedName>
        <fullName evidence="6">Mce-associated membrane protein</fullName>
    </recommendedName>
</protein>
<reference evidence="5" key="1">
    <citation type="journal article" date="2019" name="Int. J. Syst. Evol. Microbiol.">
        <title>The Global Catalogue of Microorganisms (GCM) 10K type strain sequencing project: providing services to taxonomists for standard genome sequencing and annotation.</title>
        <authorList>
            <consortium name="The Broad Institute Genomics Platform"/>
            <consortium name="The Broad Institute Genome Sequencing Center for Infectious Disease"/>
            <person name="Wu L."/>
            <person name="Ma J."/>
        </authorList>
    </citation>
    <scope>NUCLEOTIDE SEQUENCE [LARGE SCALE GENOMIC DNA]</scope>
    <source>
        <strain evidence="5">CGMCC 4.7237</strain>
    </source>
</reference>
<keyword evidence="3" id="KW-1133">Transmembrane helix</keyword>
<evidence type="ECO:0008006" key="6">
    <source>
        <dbReference type="Google" id="ProtNLM"/>
    </source>
</evidence>